<dbReference type="GO" id="GO:0003676">
    <property type="term" value="F:nucleic acid binding"/>
    <property type="evidence" value="ECO:0007669"/>
    <property type="project" value="InterPro"/>
</dbReference>
<organism evidence="4 5">
    <name type="scientific">Thalictrum thalictroides</name>
    <name type="common">Rue-anemone</name>
    <name type="synonym">Anemone thalictroides</name>
    <dbReference type="NCBI Taxonomy" id="46969"/>
    <lineage>
        <taxon>Eukaryota</taxon>
        <taxon>Viridiplantae</taxon>
        <taxon>Streptophyta</taxon>
        <taxon>Embryophyta</taxon>
        <taxon>Tracheophyta</taxon>
        <taxon>Spermatophyta</taxon>
        <taxon>Magnoliopsida</taxon>
        <taxon>Ranunculales</taxon>
        <taxon>Ranunculaceae</taxon>
        <taxon>Thalictroideae</taxon>
        <taxon>Thalictrum</taxon>
    </lineage>
</organism>
<keyword evidence="5" id="KW-1185">Reference proteome</keyword>
<feature type="compositionally biased region" description="Polar residues" evidence="2">
    <location>
        <begin position="137"/>
        <end position="152"/>
    </location>
</feature>
<dbReference type="Gene3D" id="4.10.60.10">
    <property type="entry name" value="Zinc finger, CCHC-type"/>
    <property type="match status" value="1"/>
</dbReference>
<evidence type="ECO:0000313" key="5">
    <source>
        <dbReference type="Proteomes" id="UP000554482"/>
    </source>
</evidence>
<dbReference type="AlphaFoldDB" id="A0A7J6W6Z1"/>
<feature type="region of interest" description="Disordered" evidence="2">
    <location>
        <begin position="133"/>
        <end position="198"/>
    </location>
</feature>
<gene>
    <name evidence="4" type="ORF">FRX31_018172</name>
</gene>
<keyword evidence="1" id="KW-0863">Zinc-finger</keyword>
<evidence type="ECO:0000256" key="2">
    <source>
        <dbReference type="SAM" id="MobiDB-lite"/>
    </source>
</evidence>
<comment type="caution">
    <text evidence="4">The sequence shown here is derived from an EMBL/GenBank/DDBJ whole genome shotgun (WGS) entry which is preliminary data.</text>
</comment>
<feature type="region of interest" description="Disordered" evidence="2">
    <location>
        <begin position="98"/>
        <end position="119"/>
    </location>
</feature>
<protein>
    <recommendedName>
        <fullName evidence="3">CCHC-type domain-containing protein</fullName>
    </recommendedName>
</protein>
<evidence type="ECO:0000259" key="3">
    <source>
        <dbReference type="PROSITE" id="PS50158"/>
    </source>
</evidence>
<keyword evidence="1" id="KW-0479">Metal-binding</keyword>
<proteinExistence type="predicted"/>
<dbReference type="Pfam" id="PF00098">
    <property type="entry name" value="zf-CCHC"/>
    <property type="match status" value="1"/>
</dbReference>
<dbReference type="InterPro" id="IPR036875">
    <property type="entry name" value="Znf_CCHC_sf"/>
</dbReference>
<accession>A0A7J6W6Z1</accession>
<keyword evidence="1" id="KW-0862">Zinc</keyword>
<feature type="domain" description="CCHC-type" evidence="3">
    <location>
        <begin position="71"/>
        <end position="84"/>
    </location>
</feature>
<dbReference type="SMART" id="SM00343">
    <property type="entry name" value="ZnF_C2HC"/>
    <property type="match status" value="1"/>
</dbReference>
<dbReference type="SUPFAM" id="SSF57756">
    <property type="entry name" value="Retrovirus zinc finger-like domains"/>
    <property type="match status" value="1"/>
</dbReference>
<dbReference type="EMBL" id="JABWDY010021669">
    <property type="protein sequence ID" value="KAF5192242.1"/>
    <property type="molecule type" value="Genomic_DNA"/>
</dbReference>
<dbReference type="PROSITE" id="PS50158">
    <property type="entry name" value="ZF_CCHC"/>
    <property type="match status" value="1"/>
</dbReference>
<reference evidence="4 5" key="1">
    <citation type="submission" date="2020-06" db="EMBL/GenBank/DDBJ databases">
        <title>Transcriptomic and genomic resources for Thalictrum thalictroides and T. hernandezii: Facilitating candidate gene discovery in an emerging model plant lineage.</title>
        <authorList>
            <person name="Arias T."/>
            <person name="Riano-Pachon D.M."/>
            <person name="Di Stilio V.S."/>
        </authorList>
    </citation>
    <scope>NUCLEOTIDE SEQUENCE [LARGE SCALE GENOMIC DNA]</scope>
    <source>
        <strain evidence="5">cv. WT478/WT964</strain>
        <tissue evidence="4">Leaves</tissue>
    </source>
</reference>
<dbReference type="OrthoDB" id="4771581at2759"/>
<sequence>MPLVLLELRKDIDNLTTAAAIEETIQISRLLAQNLSVKDRLNYSSLQTTVVSNPLYDDRTINATQESNSNCYNCGKKGHWAANCLSKHNSCMQTKNTHLPSSKIGNQNSTQRSQNVESKLKKGIRSFVDKYKKRNLHNTSKYRQTPTNNHNIGQRIYQVEEISSDEEEQSPAEKLESTNSEDEMNAILSELLSEQESE</sequence>
<dbReference type="GO" id="GO:0008270">
    <property type="term" value="F:zinc ion binding"/>
    <property type="evidence" value="ECO:0007669"/>
    <property type="project" value="UniProtKB-KW"/>
</dbReference>
<name>A0A7J6W6Z1_THATH</name>
<evidence type="ECO:0000256" key="1">
    <source>
        <dbReference type="PROSITE-ProRule" id="PRU00047"/>
    </source>
</evidence>
<dbReference type="Proteomes" id="UP000554482">
    <property type="component" value="Unassembled WGS sequence"/>
</dbReference>
<evidence type="ECO:0000313" key="4">
    <source>
        <dbReference type="EMBL" id="KAF5192242.1"/>
    </source>
</evidence>
<dbReference type="InterPro" id="IPR001878">
    <property type="entry name" value="Znf_CCHC"/>
</dbReference>
<feature type="compositionally biased region" description="Polar residues" evidence="2">
    <location>
        <begin position="98"/>
        <end position="117"/>
    </location>
</feature>